<dbReference type="Proteomes" id="UP000193144">
    <property type="component" value="Unassembled WGS sequence"/>
</dbReference>
<reference evidence="1 2" key="1">
    <citation type="submission" date="2016-07" db="EMBL/GenBank/DDBJ databases">
        <title>Pervasive Adenine N6-methylation of Active Genes in Fungi.</title>
        <authorList>
            <consortium name="DOE Joint Genome Institute"/>
            <person name="Mondo S.J."/>
            <person name="Dannebaum R.O."/>
            <person name="Kuo R.C."/>
            <person name="Labutti K."/>
            <person name="Haridas S."/>
            <person name="Kuo A."/>
            <person name="Salamov A."/>
            <person name="Ahrendt S.R."/>
            <person name="Lipzen A."/>
            <person name="Sullivan W."/>
            <person name="Andreopoulos W.B."/>
            <person name="Clum A."/>
            <person name="Lindquist E."/>
            <person name="Daum C."/>
            <person name="Ramamoorthy G.K."/>
            <person name="Gryganskyi A."/>
            <person name="Culley D."/>
            <person name="Magnuson J.K."/>
            <person name="James T.Y."/>
            <person name="O'Malley M.A."/>
            <person name="Stajich J.E."/>
            <person name="Spatafora J.W."/>
            <person name="Visel A."/>
            <person name="Grigoriev I.V."/>
        </authorList>
    </citation>
    <scope>NUCLEOTIDE SEQUENCE [LARGE SCALE GENOMIC DNA]</scope>
    <source>
        <strain evidence="1 2">CBS 115471</strain>
    </source>
</reference>
<sequence length="79" mass="8631">MSNVLRERALLIRQSITPSLIHVLVLSFKATTGEWYPTASKTECLTKAADVDHAQTDIGSVSCLSPSLAIQIWGLLESF</sequence>
<name>A0A1Y1Y914_9PLEO</name>
<accession>A0A1Y1Y914</accession>
<evidence type="ECO:0000313" key="2">
    <source>
        <dbReference type="Proteomes" id="UP000193144"/>
    </source>
</evidence>
<dbReference type="AlphaFoldDB" id="A0A1Y1Y914"/>
<evidence type="ECO:0000313" key="1">
    <source>
        <dbReference type="EMBL" id="ORX94468.1"/>
    </source>
</evidence>
<comment type="caution">
    <text evidence="1">The sequence shown here is derived from an EMBL/GenBank/DDBJ whole genome shotgun (WGS) entry which is preliminary data.</text>
</comment>
<dbReference type="EMBL" id="MCFA01000307">
    <property type="protein sequence ID" value="ORX94468.1"/>
    <property type="molecule type" value="Genomic_DNA"/>
</dbReference>
<keyword evidence="2" id="KW-1185">Reference proteome</keyword>
<proteinExistence type="predicted"/>
<protein>
    <submittedName>
        <fullName evidence="1">Uncharacterized protein</fullName>
    </submittedName>
</protein>
<organism evidence="1 2">
    <name type="scientific">Clohesyomyces aquaticus</name>
    <dbReference type="NCBI Taxonomy" id="1231657"/>
    <lineage>
        <taxon>Eukaryota</taxon>
        <taxon>Fungi</taxon>
        <taxon>Dikarya</taxon>
        <taxon>Ascomycota</taxon>
        <taxon>Pezizomycotina</taxon>
        <taxon>Dothideomycetes</taxon>
        <taxon>Pleosporomycetidae</taxon>
        <taxon>Pleosporales</taxon>
        <taxon>Lindgomycetaceae</taxon>
        <taxon>Clohesyomyces</taxon>
    </lineage>
</organism>
<gene>
    <name evidence="1" type="ORF">BCR34DRAFT_579977</name>
</gene>